<dbReference type="OMA" id="APSTIQW"/>
<dbReference type="GO" id="GO:0000981">
    <property type="term" value="F:DNA-binding transcription factor activity, RNA polymerase II-specific"/>
    <property type="evidence" value="ECO:0007669"/>
    <property type="project" value="InterPro"/>
</dbReference>
<name>C8VAD3_EMENI</name>
<evidence type="ECO:0000256" key="1">
    <source>
        <dbReference type="ARBA" id="ARBA00023015"/>
    </source>
</evidence>
<feature type="region of interest" description="Disordered" evidence="5">
    <location>
        <begin position="1"/>
        <end position="31"/>
    </location>
</feature>
<dbReference type="KEGG" id="ani:ANIA_08636"/>
<dbReference type="GeneID" id="2868535"/>
<evidence type="ECO:0000313" key="8">
    <source>
        <dbReference type="Proteomes" id="UP000000560"/>
    </source>
</evidence>
<dbReference type="PROSITE" id="PS00463">
    <property type="entry name" value="ZN2_CY6_FUNGAL_1"/>
    <property type="match status" value="1"/>
</dbReference>
<dbReference type="GO" id="GO:0003677">
    <property type="term" value="F:DNA binding"/>
    <property type="evidence" value="ECO:0007669"/>
    <property type="project" value="UniProtKB-KW"/>
</dbReference>
<dbReference type="InterPro" id="IPR053187">
    <property type="entry name" value="Notoamide_regulator"/>
</dbReference>
<dbReference type="RefSeq" id="XP_050467820.1">
    <property type="nucleotide sequence ID" value="XM_050611838.1"/>
</dbReference>
<accession>C8VAD3</accession>
<organism evidence="7 8">
    <name type="scientific">Emericella nidulans (strain FGSC A4 / ATCC 38163 / CBS 112.46 / NRRL 194 / M139)</name>
    <name type="common">Aspergillus nidulans</name>
    <dbReference type="NCBI Taxonomy" id="227321"/>
    <lineage>
        <taxon>Eukaryota</taxon>
        <taxon>Fungi</taxon>
        <taxon>Dikarya</taxon>
        <taxon>Ascomycota</taxon>
        <taxon>Pezizomycotina</taxon>
        <taxon>Eurotiomycetes</taxon>
        <taxon>Eurotiomycetidae</taxon>
        <taxon>Eurotiales</taxon>
        <taxon>Aspergillaceae</taxon>
        <taxon>Aspergillus</taxon>
        <taxon>Aspergillus subgen. Nidulantes</taxon>
    </lineage>
</organism>
<feature type="domain" description="Zn(2)-C6 fungal-type" evidence="6">
    <location>
        <begin position="32"/>
        <end position="61"/>
    </location>
</feature>
<keyword evidence="2" id="KW-0238">DNA-binding</keyword>
<keyword evidence="8" id="KW-1185">Reference proteome</keyword>
<dbReference type="Gene3D" id="4.10.240.10">
    <property type="entry name" value="Zn(2)-C6 fungal-type DNA-binding domain"/>
    <property type="match status" value="1"/>
</dbReference>
<reference evidence="8" key="2">
    <citation type="journal article" date="2009" name="Fungal Genet. Biol.">
        <title>The 2008 update of the Aspergillus nidulans genome annotation: a community effort.</title>
        <authorList>
            <person name="Wortman J.R."/>
            <person name="Gilsenan J.M."/>
            <person name="Joardar V."/>
            <person name="Deegan J."/>
            <person name="Clutterbuck J."/>
            <person name="Andersen M.R."/>
            <person name="Archer D."/>
            <person name="Bencina M."/>
            <person name="Braus G."/>
            <person name="Coutinho P."/>
            <person name="von Dohren H."/>
            <person name="Doonan J."/>
            <person name="Driessen A.J."/>
            <person name="Durek P."/>
            <person name="Espeso E."/>
            <person name="Fekete E."/>
            <person name="Flipphi M."/>
            <person name="Estrada C.G."/>
            <person name="Geysens S."/>
            <person name="Goldman G."/>
            <person name="de Groot P.W."/>
            <person name="Hansen K."/>
            <person name="Harris S.D."/>
            <person name="Heinekamp T."/>
            <person name="Helmstaedt K."/>
            <person name="Henrissat B."/>
            <person name="Hofmann G."/>
            <person name="Homan T."/>
            <person name="Horio T."/>
            <person name="Horiuchi H."/>
            <person name="James S."/>
            <person name="Jones M."/>
            <person name="Karaffa L."/>
            <person name="Karanyi Z."/>
            <person name="Kato M."/>
            <person name="Keller N."/>
            <person name="Kelly D.E."/>
            <person name="Kiel J.A."/>
            <person name="Kim J.M."/>
            <person name="van der Klei I.J."/>
            <person name="Klis F.M."/>
            <person name="Kovalchuk A."/>
            <person name="Krasevec N."/>
            <person name="Kubicek C.P."/>
            <person name="Liu B."/>
            <person name="Maccabe A."/>
            <person name="Meyer V."/>
            <person name="Mirabito P."/>
            <person name="Miskei M."/>
            <person name="Mos M."/>
            <person name="Mullins J."/>
            <person name="Nelson D.R."/>
            <person name="Nielsen J."/>
            <person name="Oakley B.R."/>
            <person name="Osmani S.A."/>
            <person name="Pakula T."/>
            <person name="Paszewski A."/>
            <person name="Paulsen I."/>
            <person name="Pilsyk S."/>
            <person name="Pocsi I."/>
            <person name="Punt P.J."/>
            <person name="Ram A.F."/>
            <person name="Ren Q."/>
            <person name="Robellet X."/>
            <person name="Robson G."/>
            <person name="Seiboth B."/>
            <person name="van Solingen P."/>
            <person name="Specht T."/>
            <person name="Sun J."/>
            <person name="Taheri-Talesh N."/>
            <person name="Takeshita N."/>
            <person name="Ussery D."/>
            <person name="vanKuyk P.A."/>
            <person name="Visser H."/>
            <person name="van de Vondervoort P.J."/>
            <person name="de Vries R.P."/>
            <person name="Walton J."/>
            <person name="Xiang X."/>
            <person name="Xiong Y."/>
            <person name="Zeng A.P."/>
            <person name="Brandt B.W."/>
            <person name="Cornell M.J."/>
            <person name="van den Hondel C.A."/>
            <person name="Visser J."/>
            <person name="Oliver S.G."/>
            <person name="Turner G."/>
        </authorList>
    </citation>
    <scope>GENOME REANNOTATION</scope>
    <source>
        <strain evidence="8">FGSC A4 / ATCC 38163 / CBS 112.46 / NRRL 194 / M139</strain>
    </source>
</reference>
<dbReference type="Proteomes" id="UP000000560">
    <property type="component" value="Chromosome III"/>
</dbReference>
<reference evidence="8" key="1">
    <citation type="journal article" date="2005" name="Nature">
        <title>Sequencing of Aspergillus nidulans and comparative analysis with A. fumigatus and A. oryzae.</title>
        <authorList>
            <person name="Galagan J.E."/>
            <person name="Calvo S.E."/>
            <person name="Cuomo C."/>
            <person name="Ma L.J."/>
            <person name="Wortman J.R."/>
            <person name="Batzoglou S."/>
            <person name="Lee S.I."/>
            <person name="Basturkmen M."/>
            <person name="Spevak C.C."/>
            <person name="Clutterbuck J."/>
            <person name="Kapitonov V."/>
            <person name="Jurka J."/>
            <person name="Scazzocchio C."/>
            <person name="Farman M."/>
            <person name="Butler J."/>
            <person name="Purcell S."/>
            <person name="Harris S."/>
            <person name="Braus G.H."/>
            <person name="Draht O."/>
            <person name="Busch S."/>
            <person name="D'Enfert C."/>
            <person name="Bouchier C."/>
            <person name="Goldman G.H."/>
            <person name="Bell-Pedersen D."/>
            <person name="Griffiths-Jones S."/>
            <person name="Doonan J.H."/>
            <person name="Yu J."/>
            <person name="Vienken K."/>
            <person name="Pain A."/>
            <person name="Freitag M."/>
            <person name="Selker E.U."/>
            <person name="Archer D.B."/>
            <person name="Penalva M.A."/>
            <person name="Oakley B.R."/>
            <person name="Momany M."/>
            <person name="Tanaka T."/>
            <person name="Kumagai T."/>
            <person name="Asai K."/>
            <person name="Machida M."/>
            <person name="Nierman W.C."/>
            <person name="Denning D.W."/>
            <person name="Caddick M."/>
            <person name="Hynes M."/>
            <person name="Paoletti M."/>
            <person name="Fischer R."/>
            <person name="Miller B."/>
            <person name="Dyer P."/>
            <person name="Sachs M.S."/>
            <person name="Osmani S.A."/>
            <person name="Birren B.W."/>
        </authorList>
    </citation>
    <scope>NUCLEOTIDE SEQUENCE [LARGE SCALE GENOMIC DNA]</scope>
    <source>
        <strain evidence="8">FGSC A4 / ATCC 38163 / CBS 112.46 / NRRL 194 / M139</strain>
    </source>
</reference>
<dbReference type="Pfam" id="PF00172">
    <property type="entry name" value="Zn_clus"/>
    <property type="match status" value="1"/>
</dbReference>
<proteinExistence type="predicted"/>
<dbReference type="SMART" id="SM00066">
    <property type="entry name" value="GAL4"/>
    <property type="match status" value="1"/>
</dbReference>
<keyword evidence="3" id="KW-0804">Transcription</keyword>
<dbReference type="InterPro" id="IPR036864">
    <property type="entry name" value="Zn2-C6_fun-type_DNA-bd_sf"/>
</dbReference>
<dbReference type="InParanoid" id="C8VAD3"/>
<dbReference type="AlphaFoldDB" id="C8VAD3"/>
<dbReference type="PROSITE" id="PS50048">
    <property type="entry name" value="ZN2_CY6_FUNGAL_2"/>
    <property type="match status" value="1"/>
</dbReference>
<dbReference type="OrthoDB" id="2593732at2759"/>
<dbReference type="GO" id="GO:0008270">
    <property type="term" value="F:zinc ion binding"/>
    <property type="evidence" value="ECO:0007669"/>
    <property type="project" value="InterPro"/>
</dbReference>
<evidence type="ECO:0000256" key="4">
    <source>
        <dbReference type="ARBA" id="ARBA00023242"/>
    </source>
</evidence>
<dbReference type="SUPFAM" id="SSF57701">
    <property type="entry name" value="Zn2/Cys6 DNA-binding domain"/>
    <property type="match status" value="1"/>
</dbReference>
<evidence type="ECO:0000256" key="5">
    <source>
        <dbReference type="SAM" id="MobiDB-lite"/>
    </source>
</evidence>
<dbReference type="CDD" id="cd00067">
    <property type="entry name" value="GAL4"/>
    <property type="match status" value="1"/>
</dbReference>
<dbReference type="HOGENOM" id="CLU_007003_8_2_1"/>
<keyword evidence="4" id="KW-0539">Nucleus</keyword>
<dbReference type="EMBL" id="BN001303">
    <property type="protein sequence ID" value="CBF78284.1"/>
    <property type="molecule type" value="Genomic_DNA"/>
</dbReference>
<evidence type="ECO:0000256" key="2">
    <source>
        <dbReference type="ARBA" id="ARBA00023125"/>
    </source>
</evidence>
<dbReference type="eggNOG" id="ENOG502SP7J">
    <property type="taxonomic scope" value="Eukaryota"/>
</dbReference>
<gene>
    <name evidence="7" type="ORF">ANIA_08636</name>
</gene>
<dbReference type="CDD" id="cd12148">
    <property type="entry name" value="fungal_TF_MHR"/>
    <property type="match status" value="1"/>
</dbReference>
<evidence type="ECO:0000313" key="7">
    <source>
        <dbReference type="EMBL" id="CBF78284.1"/>
    </source>
</evidence>
<sequence>MSNSQPAAPFPGPDPKAATGDLNPGRKHKTTACQECKKKKLKCRGDPPCQNCVANNIECLVNELADQRRKLPQKRKLESLEQANDILTRLLKAIRNSENKKIVQLMNLIRSNPTLPELQEYLTENFTRSEIEKSPELSKVQQHLEREANVVEQGEAVPRPPRRVLDVRRLADNPVYRVPAKPWTTVTDDDDLVSHLISLYFTWTNPFLCWIDKDVFIGEMQKGDLRSRYCTPFLVNAILSEASYTSDYAEVHAVPNDPMSKGDQFYEEARRCLEEEETEGTTPKPPATGAVRANWSRLVMMGKDRLGWMYLDLACRAAEEYAALNPARSPEDESIRLEERVVNMALWGSFSMAATSAASLMKHIHTSPPARPRLPMNHKDPSDVWYPYPRGTDPLPGHYMCVFDRWCDLNCIAFSISRAFYSAEDKVPASETASLVDDVYRQLKGWYANLPPCLEAETAVVPHIIGLHFFYHTTVTHVFWFLQFYHLSKGEHEEAASARNTTLDSARCIANLIILHRQRWGIERMAPCTIQWVTTALYALLGALDSAENRAAFTELCTTARAFSRRYPFAKGVMRMLQLTARQMQVTLPEDTDALFSSFAAETWSEKDREGLSSFYPHWGTVIRNGPIRQEDVVLDRFLQKWDKLTISDSTQDTTPEKHEPVPGS</sequence>
<evidence type="ECO:0000256" key="3">
    <source>
        <dbReference type="ARBA" id="ARBA00023163"/>
    </source>
</evidence>
<dbReference type="InterPro" id="IPR001138">
    <property type="entry name" value="Zn2Cys6_DnaBD"/>
</dbReference>
<dbReference type="PANTHER" id="PTHR47256">
    <property type="entry name" value="ZN(II)2CYS6 TRANSCRIPTION FACTOR (EUROFUNG)-RELATED"/>
    <property type="match status" value="1"/>
</dbReference>
<keyword evidence="1" id="KW-0805">Transcription regulation</keyword>
<protein>
    <submittedName>
        <fullName evidence="7">Zn(II)2Cys6 transcription factor (Eurofung)</fullName>
    </submittedName>
</protein>
<evidence type="ECO:0000259" key="6">
    <source>
        <dbReference type="PROSITE" id="PS50048"/>
    </source>
</evidence>
<dbReference type="PANTHER" id="PTHR47256:SF4">
    <property type="entry name" value="ZN(II)2CYS6 TRANSCRIPTION FACTOR (EUROFUNG)"/>
    <property type="match status" value="1"/>
</dbReference>
<dbReference type="STRING" id="227321.C8VAD3"/>